<feature type="compositionally biased region" description="Polar residues" evidence="1">
    <location>
        <begin position="12"/>
        <end position="24"/>
    </location>
</feature>
<keyword evidence="3" id="KW-1185">Reference proteome</keyword>
<feature type="compositionally biased region" description="Polar residues" evidence="1">
    <location>
        <begin position="92"/>
        <end position="110"/>
    </location>
</feature>
<evidence type="ECO:0000313" key="3">
    <source>
        <dbReference type="Proteomes" id="UP000000305"/>
    </source>
</evidence>
<dbReference type="Proteomes" id="UP000000305">
    <property type="component" value="Unassembled WGS sequence"/>
</dbReference>
<accession>E9HYN3</accession>
<organism evidence="2 3">
    <name type="scientific">Daphnia pulex</name>
    <name type="common">Water flea</name>
    <dbReference type="NCBI Taxonomy" id="6669"/>
    <lineage>
        <taxon>Eukaryota</taxon>
        <taxon>Metazoa</taxon>
        <taxon>Ecdysozoa</taxon>
        <taxon>Arthropoda</taxon>
        <taxon>Crustacea</taxon>
        <taxon>Branchiopoda</taxon>
        <taxon>Diplostraca</taxon>
        <taxon>Cladocera</taxon>
        <taxon>Anomopoda</taxon>
        <taxon>Daphniidae</taxon>
        <taxon>Daphnia</taxon>
    </lineage>
</organism>
<dbReference type="HOGENOM" id="CLU_1035355_0_0_1"/>
<feature type="compositionally biased region" description="Basic and acidic residues" evidence="1">
    <location>
        <begin position="210"/>
        <end position="219"/>
    </location>
</feature>
<feature type="region of interest" description="Disordered" evidence="1">
    <location>
        <begin position="37"/>
        <end position="73"/>
    </location>
</feature>
<dbReference type="AlphaFoldDB" id="E9HYN3"/>
<feature type="region of interest" description="Disordered" evidence="1">
    <location>
        <begin position="183"/>
        <end position="219"/>
    </location>
</feature>
<feature type="compositionally biased region" description="Basic and acidic residues" evidence="1">
    <location>
        <begin position="1"/>
        <end position="11"/>
    </location>
</feature>
<protein>
    <submittedName>
        <fullName evidence="2">Uncharacterized protein</fullName>
    </submittedName>
</protein>
<feature type="compositionally biased region" description="Polar residues" evidence="1">
    <location>
        <begin position="43"/>
        <end position="72"/>
    </location>
</feature>
<gene>
    <name evidence="2" type="ORF">DAPPUDRAFT_335881</name>
</gene>
<dbReference type="PhylomeDB" id="E9HYN3"/>
<proteinExistence type="predicted"/>
<feature type="region of interest" description="Disordered" evidence="1">
    <location>
        <begin position="1"/>
        <end position="24"/>
    </location>
</feature>
<feature type="compositionally biased region" description="Basic and acidic residues" evidence="1">
    <location>
        <begin position="121"/>
        <end position="132"/>
    </location>
</feature>
<evidence type="ECO:0000313" key="2">
    <source>
        <dbReference type="EMBL" id="EFX63148.1"/>
    </source>
</evidence>
<dbReference type="EMBL" id="GL733195">
    <property type="protein sequence ID" value="EFX63148.1"/>
    <property type="molecule type" value="Genomic_DNA"/>
</dbReference>
<feature type="region of interest" description="Disordered" evidence="1">
    <location>
        <begin position="92"/>
        <end position="134"/>
    </location>
</feature>
<sequence>MRIRGIKDRGPKQSSALLATEQGQSFRRKFKGDFEGTEGFCDSQGNGERLSTNNSLPAESVGLSTSTKSSNPAGIINATHQADVHSIPSTVCTTSRTNAPGPSMQSTTNPAVEKTANAGRKLSESRRTRDSSTKNYLPVNAAKSVCLSTSSTDGSCMSSNPAGFINANHQADIRSISSTVRTASRTNAPGPSIQSTTNPAVEKSVNAGRKRAESTRTRDTALALPTAPTLPTARSNIDIEQVGVPFNTESTTQSGQNWRFWGFTFFGKG</sequence>
<name>E9HYN3_DAPPU</name>
<dbReference type="InParanoid" id="E9HYN3"/>
<evidence type="ECO:0000256" key="1">
    <source>
        <dbReference type="SAM" id="MobiDB-lite"/>
    </source>
</evidence>
<feature type="compositionally biased region" description="Polar residues" evidence="1">
    <location>
        <begin position="183"/>
        <end position="199"/>
    </location>
</feature>
<reference evidence="2 3" key="1">
    <citation type="journal article" date="2011" name="Science">
        <title>The ecoresponsive genome of Daphnia pulex.</title>
        <authorList>
            <person name="Colbourne J.K."/>
            <person name="Pfrender M.E."/>
            <person name="Gilbert D."/>
            <person name="Thomas W.K."/>
            <person name="Tucker A."/>
            <person name="Oakley T.H."/>
            <person name="Tokishita S."/>
            <person name="Aerts A."/>
            <person name="Arnold G.J."/>
            <person name="Basu M.K."/>
            <person name="Bauer D.J."/>
            <person name="Caceres C.E."/>
            <person name="Carmel L."/>
            <person name="Casola C."/>
            <person name="Choi J.H."/>
            <person name="Detter J.C."/>
            <person name="Dong Q."/>
            <person name="Dusheyko S."/>
            <person name="Eads B.D."/>
            <person name="Frohlich T."/>
            <person name="Geiler-Samerotte K.A."/>
            <person name="Gerlach D."/>
            <person name="Hatcher P."/>
            <person name="Jogdeo S."/>
            <person name="Krijgsveld J."/>
            <person name="Kriventseva E.V."/>
            <person name="Kultz D."/>
            <person name="Laforsch C."/>
            <person name="Lindquist E."/>
            <person name="Lopez J."/>
            <person name="Manak J.R."/>
            <person name="Muller J."/>
            <person name="Pangilinan J."/>
            <person name="Patwardhan R.P."/>
            <person name="Pitluck S."/>
            <person name="Pritham E.J."/>
            <person name="Rechtsteiner A."/>
            <person name="Rho M."/>
            <person name="Rogozin I.B."/>
            <person name="Sakarya O."/>
            <person name="Salamov A."/>
            <person name="Schaack S."/>
            <person name="Shapiro H."/>
            <person name="Shiga Y."/>
            <person name="Skalitzky C."/>
            <person name="Smith Z."/>
            <person name="Souvorov A."/>
            <person name="Sung W."/>
            <person name="Tang Z."/>
            <person name="Tsuchiya D."/>
            <person name="Tu H."/>
            <person name="Vos H."/>
            <person name="Wang M."/>
            <person name="Wolf Y.I."/>
            <person name="Yamagata H."/>
            <person name="Yamada T."/>
            <person name="Ye Y."/>
            <person name="Shaw J.R."/>
            <person name="Andrews J."/>
            <person name="Crease T.J."/>
            <person name="Tang H."/>
            <person name="Lucas S.M."/>
            <person name="Robertson H.M."/>
            <person name="Bork P."/>
            <person name="Koonin E.V."/>
            <person name="Zdobnov E.M."/>
            <person name="Grigoriev I.V."/>
            <person name="Lynch M."/>
            <person name="Boore J.L."/>
        </authorList>
    </citation>
    <scope>NUCLEOTIDE SEQUENCE [LARGE SCALE GENOMIC DNA]</scope>
</reference>
<dbReference type="KEGG" id="dpx:DAPPUDRAFT_335881"/>